<evidence type="ECO:0000256" key="7">
    <source>
        <dbReference type="ARBA" id="ARBA00022833"/>
    </source>
</evidence>
<dbReference type="KEGG" id="mnt:21402057"/>
<dbReference type="GO" id="GO:0061630">
    <property type="term" value="F:ubiquitin protein ligase activity"/>
    <property type="evidence" value="ECO:0007669"/>
    <property type="project" value="UniProtKB-EC"/>
</dbReference>
<dbReference type="PANTHER" id="PTHR15710">
    <property type="entry name" value="E3 UBIQUITIN-PROTEIN LIGASE PRAJA"/>
    <property type="match status" value="1"/>
</dbReference>
<dbReference type="CDD" id="cd16454">
    <property type="entry name" value="RING-H2_PA-TM-RING"/>
    <property type="match status" value="1"/>
</dbReference>
<dbReference type="eggNOG" id="KOG0800">
    <property type="taxonomic scope" value="Eukaryota"/>
</dbReference>
<evidence type="ECO:0000313" key="11">
    <source>
        <dbReference type="Proteomes" id="UP000030645"/>
    </source>
</evidence>
<protein>
    <recommendedName>
        <fullName evidence="3">RING-type E3 ubiquitin transferase</fullName>
        <ecNumber evidence="3">2.3.2.27</ecNumber>
    </recommendedName>
</protein>
<dbReference type="PROSITE" id="PS50089">
    <property type="entry name" value="ZF_RING_2"/>
    <property type="match status" value="1"/>
</dbReference>
<keyword evidence="6" id="KW-0833">Ubl conjugation pathway</keyword>
<dbReference type="GO" id="GO:0016567">
    <property type="term" value="P:protein ubiquitination"/>
    <property type="evidence" value="ECO:0007669"/>
    <property type="project" value="TreeGrafter"/>
</dbReference>
<evidence type="ECO:0000256" key="1">
    <source>
        <dbReference type="ARBA" id="ARBA00000900"/>
    </source>
</evidence>
<evidence type="ECO:0000256" key="2">
    <source>
        <dbReference type="ARBA" id="ARBA00004906"/>
    </source>
</evidence>
<dbReference type="InterPro" id="IPR024766">
    <property type="entry name" value="Znf_RING_H2"/>
</dbReference>
<sequence length="249" mass="28301">MASQETIYKFSMFPLEPHEINYDNLPKEGNYVVFRLGFLHILNNINFPTRDPYLVAEAFSGHLTIPRREYLAQPLTLTRDMLISELRLTNDEADSFAPVVCSIVKEVIDEVTDHNTDSRILAFAVDVYPETLTLTNNNSEEDDEIENAIRESAEEFRTVPATKSSIEALRVETVEGIISKTETCCSICLEGFMSNIIEDGDHVSNGDHNYKETARMPCSHLYHKNCIVQWLQTSHMCPLCRYAMPTSSP</sequence>
<dbReference type="AlphaFoldDB" id="W9SJ78"/>
<evidence type="ECO:0000256" key="4">
    <source>
        <dbReference type="ARBA" id="ARBA00022723"/>
    </source>
</evidence>
<accession>W9SJ78</accession>
<dbReference type="InterPro" id="IPR013083">
    <property type="entry name" value="Znf_RING/FYVE/PHD"/>
</dbReference>
<dbReference type="GO" id="GO:0005737">
    <property type="term" value="C:cytoplasm"/>
    <property type="evidence" value="ECO:0007669"/>
    <property type="project" value="TreeGrafter"/>
</dbReference>
<comment type="pathway">
    <text evidence="2">Protein modification; protein ubiquitination.</text>
</comment>
<evidence type="ECO:0000313" key="10">
    <source>
        <dbReference type="EMBL" id="EXC34506.1"/>
    </source>
</evidence>
<evidence type="ECO:0000259" key="9">
    <source>
        <dbReference type="PROSITE" id="PS50089"/>
    </source>
</evidence>
<evidence type="ECO:0000256" key="5">
    <source>
        <dbReference type="ARBA" id="ARBA00022771"/>
    </source>
</evidence>
<reference evidence="11" key="1">
    <citation type="submission" date="2013-01" db="EMBL/GenBank/DDBJ databases">
        <title>Draft Genome Sequence of a Mulberry Tree, Morus notabilis C.K. Schneid.</title>
        <authorList>
            <person name="He N."/>
            <person name="Zhao S."/>
        </authorList>
    </citation>
    <scope>NUCLEOTIDE SEQUENCE</scope>
</reference>
<feature type="domain" description="RING-type" evidence="9">
    <location>
        <begin position="185"/>
        <end position="241"/>
    </location>
</feature>
<keyword evidence="5 8" id="KW-0863">Zinc-finger</keyword>
<dbReference type="PANTHER" id="PTHR15710:SF77">
    <property type="entry name" value="RING-H2 FINGER PROTEIN ATL21B"/>
    <property type="match status" value="1"/>
</dbReference>
<dbReference type="EMBL" id="KE346350">
    <property type="protein sequence ID" value="EXC34506.1"/>
    <property type="molecule type" value="Genomic_DNA"/>
</dbReference>
<dbReference type="Proteomes" id="UP000030645">
    <property type="component" value="Unassembled WGS sequence"/>
</dbReference>
<dbReference type="EC" id="2.3.2.27" evidence="3"/>
<evidence type="ECO:0000256" key="6">
    <source>
        <dbReference type="ARBA" id="ARBA00022786"/>
    </source>
</evidence>
<comment type="catalytic activity">
    <reaction evidence="1">
        <text>S-ubiquitinyl-[E2 ubiquitin-conjugating enzyme]-L-cysteine + [acceptor protein]-L-lysine = [E2 ubiquitin-conjugating enzyme]-L-cysteine + N(6)-ubiquitinyl-[acceptor protein]-L-lysine.</text>
        <dbReference type="EC" id="2.3.2.27"/>
    </reaction>
</comment>
<dbReference type="OrthoDB" id="1194598at2759"/>
<gene>
    <name evidence="10" type="ORF">L484_019103</name>
</gene>
<evidence type="ECO:0000256" key="8">
    <source>
        <dbReference type="PROSITE-ProRule" id="PRU00175"/>
    </source>
</evidence>
<keyword evidence="11" id="KW-1185">Reference proteome</keyword>
<dbReference type="InterPro" id="IPR001841">
    <property type="entry name" value="Znf_RING"/>
</dbReference>
<dbReference type="Pfam" id="PF12678">
    <property type="entry name" value="zf-rbx1"/>
    <property type="match status" value="1"/>
</dbReference>
<name>W9SJ78_9ROSA</name>
<evidence type="ECO:0000256" key="3">
    <source>
        <dbReference type="ARBA" id="ARBA00012483"/>
    </source>
</evidence>
<dbReference type="GO" id="GO:0008270">
    <property type="term" value="F:zinc ion binding"/>
    <property type="evidence" value="ECO:0007669"/>
    <property type="project" value="UniProtKB-KW"/>
</dbReference>
<keyword evidence="4" id="KW-0479">Metal-binding</keyword>
<keyword evidence="7" id="KW-0862">Zinc</keyword>
<dbReference type="SMART" id="SM00184">
    <property type="entry name" value="RING"/>
    <property type="match status" value="1"/>
</dbReference>
<organism evidence="10 11">
    <name type="scientific">Morus notabilis</name>
    <dbReference type="NCBI Taxonomy" id="981085"/>
    <lineage>
        <taxon>Eukaryota</taxon>
        <taxon>Viridiplantae</taxon>
        <taxon>Streptophyta</taxon>
        <taxon>Embryophyta</taxon>
        <taxon>Tracheophyta</taxon>
        <taxon>Spermatophyta</taxon>
        <taxon>Magnoliopsida</taxon>
        <taxon>eudicotyledons</taxon>
        <taxon>Gunneridae</taxon>
        <taxon>Pentapetalae</taxon>
        <taxon>rosids</taxon>
        <taxon>fabids</taxon>
        <taxon>Rosales</taxon>
        <taxon>Moraceae</taxon>
        <taxon>Moreae</taxon>
        <taxon>Morus</taxon>
    </lineage>
</organism>
<dbReference type="SUPFAM" id="SSF57850">
    <property type="entry name" value="RING/U-box"/>
    <property type="match status" value="1"/>
</dbReference>
<dbReference type="Gene3D" id="3.30.40.10">
    <property type="entry name" value="Zinc/RING finger domain, C3HC4 (zinc finger)"/>
    <property type="match status" value="1"/>
</dbReference>
<proteinExistence type="predicted"/>